<accession>A0A4Q4MS96</accession>
<dbReference type="InterPro" id="IPR045518">
    <property type="entry name" value="2EXR"/>
</dbReference>
<comment type="caution">
    <text evidence="3">The sequence shown here is derived from an EMBL/GenBank/DDBJ whole genome shotgun (WGS) entry which is preliminary data.</text>
</comment>
<feature type="region of interest" description="Disordered" evidence="1">
    <location>
        <begin position="96"/>
        <end position="134"/>
    </location>
</feature>
<evidence type="ECO:0000256" key="1">
    <source>
        <dbReference type="SAM" id="MobiDB-lite"/>
    </source>
</evidence>
<dbReference type="AlphaFoldDB" id="A0A4Q4MS96"/>
<evidence type="ECO:0000313" key="4">
    <source>
        <dbReference type="Proteomes" id="UP000292402"/>
    </source>
</evidence>
<evidence type="ECO:0000259" key="2">
    <source>
        <dbReference type="Pfam" id="PF20150"/>
    </source>
</evidence>
<sequence>MSTFHPFPRLPLELQREIWRCTAEPRTVEVRIESRGATKNRLLISSTPVPGPLQCCRVARDELQRLYQRAFFVIGTQQETKLRTYTYWYGFGYEKSPTSPSRPPHLSSPESRVNRHHRSNSEPTAIDTRPFDPPKERRLSGVCLIDKLDVTGIYEPSIERRYVWLNFDIDMVDIGTSWLAYFQPIASNIKRLKFERENTDEYWYHSEKKKLKDFKNVEEIHVVCADGFFNWGGATDEHSWPCADDNIVFFDPYNGQVARGMEFERICRQMLLDMRRERTGVAYHTSDEESDS</sequence>
<protein>
    <recommendedName>
        <fullName evidence="2">2EXR domain-containing protein</fullName>
    </recommendedName>
</protein>
<dbReference type="Pfam" id="PF20150">
    <property type="entry name" value="2EXR"/>
    <property type="match status" value="1"/>
</dbReference>
<dbReference type="EMBL" id="PDXA01000007">
    <property type="protein sequence ID" value="RYN56649.1"/>
    <property type="molecule type" value="Genomic_DNA"/>
</dbReference>
<dbReference type="Proteomes" id="UP000292402">
    <property type="component" value="Unassembled WGS sequence"/>
</dbReference>
<name>A0A4Q4MS96_9PLEO</name>
<feature type="domain" description="2EXR" evidence="2">
    <location>
        <begin position="4"/>
        <end position="75"/>
    </location>
</feature>
<evidence type="ECO:0000313" key="3">
    <source>
        <dbReference type="EMBL" id="RYN56649.1"/>
    </source>
</evidence>
<dbReference type="PANTHER" id="PTHR35910:SF1">
    <property type="entry name" value="2EXR DOMAIN-CONTAINING PROTEIN"/>
    <property type="match status" value="1"/>
</dbReference>
<organism evidence="3 4">
    <name type="scientific">Alternaria tenuissima</name>
    <dbReference type="NCBI Taxonomy" id="119927"/>
    <lineage>
        <taxon>Eukaryota</taxon>
        <taxon>Fungi</taxon>
        <taxon>Dikarya</taxon>
        <taxon>Ascomycota</taxon>
        <taxon>Pezizomycotina</taxon>
        <taxon>Dothideomycetes</taxon>
        <taxon>Pleosporomycetidae</taxon>
        <taxon>Pleosporales</taxon>
        <taxon>Pleosporineae</taxon>
        <taxon>Pleosporaceae</taxon>
        <taxon>Alternaria</taxon>
        <taxon>Alternaria sect. Alternaria</taxon>
        <taxon>Alternaria alternata complex</taxon>
    </lineage>
</organism>
<proteinExistence type="predicted"/>
<reference evidence="4" key="1">
    <citation type="journal article" date="2019" name="bioRxiv">
        <title>Genomics, evolutionary history and diagnostics of the Alternaria alternata species group including apple and Asian pear pathotypes.</title>
        <authorList>
            <person name="Armitage A.D."/>
            <person name="Cockerton H.M."/>
            <person name="Sreenivasaprasad S."/>
            <person name="Woodhall J.W."/>
            <person name="Lane C.R."/>
            <person name="Harrison R.J."/>
            <person name="Clarkson J.P."/>
        </authorList>
    </citation>
    <scope>NUCLEOTIDE SEQUENCE [LARGE SCALE GENOMIC DNA]</scope>
    <source>
        <strain evidence="4">FERA 1082</strain>
    </source>
</reference>
<dbReference type="PANTHER" id="PTHR35910">
    <property type="entry name" value="2EXR DOMAIN-CONTAINING PROTEIN"/>
    <property type="match status" value="1"/>
</dbReference>
<gene>
    <name evidence="3" type="ORF">AA0114_g2741</name>
</gene>